<comment type="caution">
    <text evidence="2">The sequence shown here is derived from an EMBL/GenBank/DDBJ whole genome shotgun (WGS) entry which is preliminary data.</text>
</comment>
<dbReference type="Proteomes" id="UP001225596">
    <property type="component" value="Unassembled WGS sequence"/>
</dbReference>
<evidence type="ECO:0000313" key="2">
    <source>
        <dbReference type="EMBL" id="MDQ9169687.1"/>
    </source>
</evidence>
<sequence>MKRYANKVSPWSGLMIGMALGALAMYAMDPRQGKRRLHEARDKLYSTSLKTRKLIDAKSRHFSNRARGLQAKASHLLQ</sequence>
<keyword evidence="1" id="KW-1133">Transmembrane helix</keyword>
<keyword evidence="1" id="KW-0472">Membrane</keyword>
<protein>
    <submittedName>
        <fullName evidence="2">YtxH domain-containing protein</fullName>
    </submittedName>
</protein>
<organism evidence="2 3">
    <name type="scientific">Keguizhuia sedimenti</name>
    <dbReference type="NCBI Taxonomy" id="3064264"/>
    <lineage>
        <taxon>Bacteria</taxon>
        <taxon>Pseudomonadati</taxon>
        <taxon>Pseudomonadota</taxon>
        <taxon>Betaproteobacteria</taxon>
        <taxon>Burkholderiales</taxon>
        <taxon>Oxalobacteraceae</taxon>
        <taxon>Keguizhuia</taxon>
    </lineage>
</organism>
<keyword evidence="1" id="KW-0812">Transmembrane</keyword>
<evidence type="ECO:0000313" key="3">
    <source>
        <dbReference type="Proteomes" id="UP001225596"/>
    </source>
</evidence>
<keyword evidence="3" id="KW-1185">Reference proteome</keyword>
<dbReference type="RefSeq" id="WP_338435622.1">
    <property type="nucleotide sequence ID" value="NZ_JAUYVH010000002.1"/>
</dbReference>
<gene>
    <name evidence="2" type="ORF">Q8A64_04600</name>
</gene>
<accession>A0ABU1BL14</accession>
<reference evidence="2 3" key="1">
    <citation type="submission" date="2023-08" db="EMBL/GenBank/DDBJ databases">
        <title>Oxalobacteraceae gen .nov., isolated from river sludge outside the plant.</title>
        <authorList>
            <person name="Zhao S.Y."/>
        </authorList>
    </citation>
    <scope>NUCLEOTIDE SEQUENCE [LARGE SCALE GENOMIC DNA]</scope>
    <source>
        <strain evidence="2 3">R-40</strain>
    </source>
</reference>
<dbReference type="EMBL" id="JAUYVH010000002">
    <property type="protein sequence ID" value="MDQ9169687.1"/>
    <property type="molecule type" value="Genomic_DNA"/>
</dbReference>
<feature type="transmembrane region" description="Helical" evidence="1">
    <location>
        <begin position="12"/>
        <end position="28"/>
    </location>
</feature>
<proteinExistence type="predicted"/>
<name>A0ABU1BL14_9BURK</name>
<evidence type="ECO:0000256" key="1">
    <source>
        <dbReference type="SAM" id="Phobius"/>
    </source>
</evidence>